<evidence type="ECO:0000256" key="6">
    <source>
        <dbReference type="ARBA" id="ARBA00022989"/>
    </source>
</evidence>
<comment type="catalytic activity">
    <reaction evidence="11">
        <text>GTP + H2O = GDP + phosphate + H(+)</text>
        <dbReference type="Rhea" id="RHEA:19669"/>
        <dbReference type="ChEBI" id="CHEBI:15377"/>
        <dbReference type="ChEBI" id="CHEBI:15378"/>
        <dbReference type="ChEBI" id="CHEBI:37565"/>
        <dbReference type="ChEBI" id="CHEBI:43474"/>
        <dbReference type="ChEBI" id="CHEBI:58189"/>
    </reaction>
</comment>
<protein>
    <submittedName>
        <fullName evidence="15">Mitofusin</fullName>
    </submittedName>
</protein>
<dbReference type="FunFam" id="3.40.50.300:FF:000638">
    <property type="entry name" value="Transmembrane GTPase Fzo1, putative"/>
    <property type="match status" value="1"/>
</dbReference>
<dbReference type="PANTHER" id="PTHR10465:SF0">
    <property type="entry name" value="SARCALUMENIN"/>
    <property type="match status" value="1"/>
</dbReference>
<gene>
    <name evidence="15" type="primary">MPUL0C07760</name>
    <name evidence="15" type="ORF">METSCH_C07760</name>
</gene>
<keyword evidence="16" id="KW-1185">Reference proteome</keyword>
<keyword evidence="9" id="KW-0342">GTP-binding</keyword>
<evidence type="ECO:0000256" key="12">
    <source>
        <dbReference type="SAM" id="Coils"/>
    </source>
</evidence>
<feature type="compositionally biased region" description="Polar residues" evidence="13">
    <location>
        <begin position="57"/>
        <end position="73"/>
    </location>
</feature>
<proteinExistence type="predicted"/>
<evidence type="ECO:0000256" key="10">
    <source>
        <dbReference type="ARBA" id="ARBA00023136"/>
    </source>
</evidence>
<keyword evidence="7 12" id="KW-0175">Coiled coil</keyword>
<dbReference type="SUPFAM" id="SSF52540">
    <property type="entry name" value="P-loop containing nucleoside triphosphate hydrolases"/>
    <property type="match status" value="1"/>
</dbReference>
<dbReference type="GO" id="GO:0005741">
    <property type="term" value="C:mitochondrial outer membrane"/>
    <property type="evidence" value="ECO:0007669"/>
    <property type="project" value="UniProtKB-SubCell"/>
</dbReference>
<evidence type="ECO:0000313" key="15">
    <source>
        <dbReference type="EMBL" id="QBM88795.1"/>
    </source>
</evidence>
<dbReference type="GO" id="GO:0005525">
    <property type="term" value="F:GTP binding"/>
    <property type="evidence" value="ECO:0007669"/>
    <property type="project" value="UniProtKB-KW"/>
</dbReference>
<keyword evidence="6" id="KW-1133">Transmembrane helix</keyword>
<keyword evidence="8" id="KW-0496">Mitochondrion</keyword>
<evidence type="ECO:0000256" key="7">
    <source>
        <dbReference type="ARBA" id="ARBA00023054"/>
    </source>
</evidence>
<keyword evidence="5" id="KW-0378">Hydrolase</keyword>
<evidence type="ECO:0000256" key="2">
    <source>
        <dbReference type="ARBA" id="ARBA00022692"/>
    </source>
</evidence>
<dbReference type="GO" id="GO:0008053">
    <property type="term" value="P:mitochondrial fusion"/>
    <property type="evidence" value="ECO:0007669"/>
    <property type="project" value="TreeGrafter"/>
</dbReference>
<feature type="region of interest" description="Disordered" evidence="13">
    <location>
        <begin position="1"/>
        <end position="24"/>
    </location>
</feature>
<accession>A0A4P6XQ28</accession>
<dbReference type="InterPro" id="IPR027417">
    <property type="entry name" value="P-loop_NTPase"/>
</dbReference>
<sequence length="870" mass="98193">MTKLPEAALEHAESNRASDDDDAATAVHTDEPSYMMYMPQEGTFGDSTTLYDGAPGLSSQTMQQRPRHPSMSSTAFRASLKQMNFNNNRVALDRAINNTIEILLNLTEENKLRPVFFPAESSDTENLLLNSPRAHLALVRSNTDLETKTLAKAPAEIVLDESISVEPTDFKVLKLNLKMGHSANVLTHMDKKSISSLLEQKLVQQVKYLLNLKDRVDDTLSKVFVTGDLNAGKSTFCNALLRRKVLPEDQQPCTSIFCEVIDAKTENKGIEEVHAVPLGITYDKRNEASYIKHPILHLEDLVYECDKYALLKVYVLDYRSAEQSLLGNGVIDIKLIDAPGLNMDLYQTTQVFSRQEEIDLVVFVVSAENHFTLSAKEFIAAAAAEKRYVFIVVNRFDNIKNKDKCMNKILDQVKSLSPDTHKNAKDFIHFVSSSSVPGGGDDGPDNGPDSNTPDFADPNFDNLEASLRKFILDKRSISKLLPAKNYLVNLLSDLQTLSEINQKIYLNEQETMREVLRQKIGPKYETMVKECLLGNDRINRIVEKTCTDAYDNTRREILETVDNFGSSQIVPYLGLQYVYEYARDTQKKMIDTIVSSVQKSESSAKNLTGCAVQEIIEFGKQTLGDEFLTDKEFKPDLMFTRRRDTIKRSLNDLIEISDFFDPSFELMMMWLGVPEAFVSSTRDQISYFSPGMLFGTIPRSMSSIKQTLPTQLTLHTLYSSTKVLTTGALIRKAYNFSAVLKPSVIKHAVLPVVLGVGGFAVFYLINDIPNAFPRKQARKLRKQVMEIDYAHINADRISKECRLVLNFPARQVMNNFQTSIDKRNGEKERLESEIRNAEISSGYFKALLEQISHQKSCVDEIDLESVYTVD</sequence>
<evidence type="ECO:0000256" key="3">
    <source>
        <dbReference type="ARBA" id="ARBA00022741"/>
    </source>
</evidence>
<reference evidence="16" key="1">
    <citation type="submission" date="2019-03" db="EMBL/GenBank/DDBJ databases">
        <title>Snf2 controls pulcherriminic acid biosynthesis and connects pigmentation and antifungal activity of the yeast Metschnikowia pulcherrima.</title>
        <authorList>
            <person name="Gore-Lloyd D."/>
            <person name="Sumann I."/>
            <person name="Brachmann A.O."/>
            <person name="Schneeberger K."/>
            <person name="Ortiz-Merino R.A."/>
            <person name="Moreno-Beltran M."/>
            <person name="Schlaefli M."/>
            <person name="Kirner P."/>
            <person name="Santos Kron A."/>
            <person name="Wolfe K.H."/>
            <person name="Piel J."/>
            <person name="Ahrens C.H."/>
            <person name="Henk D."/>
            <person name="Freimoser F.M."/>
        </authorList>
    </citation>
    <scope>NUCLEOTIDE SEQUENCE [LARGE SCALE GENOMIC DNA]</scope>
    <source>
        <strain evidence="16">APC 1.2</strain>
    </source>
</reference>
<dbReference type="STRING" id="2163413.A0A4P6XQ28"/>
<evidence type="ECO:0000256" key="9">
    <source>
        <dbReference type="ARBA" id="ARBA00023134"/>
    </source>
</evidence>
<dbReference type="InterPro" id="IPR027094">
    <property type="entry name" value="Mitofusin_fam"/>
</dbReference>
<dbReference type="Pfam" id="PF00350">
    <property type="entry name" value="Dynamin_N"/>
    <property type="match status" value="1"/>
</dbReference>
<dbReference type="GO" id="GO:0003924">
    <property type="term" value="F:GTPase activity"/>
    <property type="evidence" value="ECO:0007669"/>
    <property type="project" value="InterPro"/>
</dbReference>
<evidence type="ECO:0000256" key="4">
    <source>
        <dbReference type="ARBA" id="ARBA00022787"/>
    </source>
</evidence>
<dbReference type="PANTHER" id="PTHR10465">
    <property type="entry name" value="TRANSMEMBRANE GTPASE FZO1"/>
    <property type="match status" value="1"/>
</dbReference>
<keyword evidence="4" id="KW-1000">Mitochondrion outer membrane</keyword>
<dbReference type="InterPro" id="IPR030381">
    <property type="entry name" value="G_DYNAMIN_dom"/>
</dbReference>
<evidence type="ECO:0000259" key="14">
    <source>
        <dbReference type="PROSITE" id="PS51718"/>
    </source>
</evidence>
<evidence type="ECO:0000256" key="5">
    <source>
        <dbReference type="ARBA" id="ARBA00022801"/>
    </source>
</evidence>
<evidence type="ECO:0000256" key="8">
    <source>
        <dbReference type="ARBA" id="ARBA00023128"/>
    </source>
</evidence>
<dbReference type="EMBL" id="CP034458">
    <property type="protein sequence ID" value="QBM88795.1"/>
    <property type="molecule type" value="Genomic_DNA"/>
</dbReference>
<feature type="region of interest" description="Disordered" evidence="13">
    <location>
        <begin position="54"/>
        <end position="73"/>
    </location>
</feature>
<evidence type="ECO:0000256" key="1">
    <source>
        <dbReference type="ARBA" id="ARBA00004374"/>
    </source>
</evidence>
<keyword evidence="10" id="KW-0472">Membrane</keyword>
<keyword evidence="2" id="KW-0812">Transmembrane</keyword>
<name>A0A4P6XQ28_9ASCO</name>
<organism evidence="15 16">
    <name type="scientific">Metschnikowia aff. pulcherrima</name>
    <dbReference type="NCBI Taxonomy" id="2163413"/>
    <lineage>
        <taxon>Eukaryota</taxon>
        <taxon>Fungi</taxon>
        <taxon>Dikarya</taxon>
        <taxon>Ascomycota</taxon>
        <taxon>Saccharomycotina</taxon>
        <taxon>Pichiomycetes</taxon>
        <taxon>Metschnikowiaceae</taxon>
        <taxon>Metschnikowia</taxon>
    </lineage>
</organism>
<evidence type="ECO:0000256" key="11">
    <source>
        <dbReference type="ARBA" id="ARBA00048548"/>
    </source>
</evidence>
<evidence type="ECO:0000313" key="16">
    <source>
        <dbReference type="Proteomes" id="UP000292447"/>
    </source>
</evidence>
<feature type="compositionally biased region" description="Basic and acidic residues" evidence="13">
    <location>
        <begin position="8"/>
        <end position="18"/>
    </location>
</feature>
<dbReference type="Gene3D" id="3.40.50.300">
    <property type="entry name" value="P-loop containing nucleotide triphosphate hydrolases"/>
    <property type="match status" value="1"/>
</dbReference>
<dbReference type="PROSITE" id="PS51718">
    <property type="entry name" value="G_DYNAMIN_2"/>
    <property type="match status" value="1"/>
</dbReference>
<evidence type="ECO:0000256" key="13">
    <source>
        <dbReference type="SAM" id="MobiDB-lite"/>
    </source>
</evidence>
<dbReference type="Proteomes" id="UP000292447">
    <property type="component" value="Chromosome III"/>
</dbReference>
<feature type="compositionally biased region" description="Low complexity" evidence="13">
    <location>
        <begin position="445"/>
        <end position="454"/>
    </location>
</feature>
<dbReference type="InterPro" id="IPR045063">
    <property type="entry name" value="Dynamin_N"/>
</dbReference>
<feature type="coiled-coil region" evidence="12">
    <location>
        <begin position="813"/>
        <end position="840"/>
    </location>
</feature>
<feature type="region of interest" description="Disordered" evidence="13">
    <location>
        <begin position="437"/>
        <end position="458"/>
    </location>
</feature>
<keyword evidence="3" id="KW-0547">Nucleotide-binding</keyword>
<dbReference type="AlphaFoldDB" id="A0A4P6XQ28"/>
<comment type="subcellular location">
    <subcellularLocation>
        <location evidence="1">Mitochondrion outer membrane</location>
        <topology evidence="1">Multi-pass membrane protein</topology>
    </subcellularLocation>
</comment>
<dbReference type="GO" id="GO:0051646">
    <property type="term" value="P:mitochondrion localization"/>
    <property type="evidence" value="ECO:0007669"/>
    <property type="project" value="TreeGrafter"/>
</dbReference>
<feature type="domain" description="Dynamin-type G" evidence="14">
    <location>
        <begin position="217"/>
        <end position="510"/>
    </location>
</feature>